<dbReference type="InterPro" id="IPR003797">
    <property type="entry name" value="DegV"/>
</dbReference>
<dbReference type="RefSeq" id="WP_258878408.1">
    <property type="nucleotide sequence ID" value="NZ_CP048914.1"/>
</dbReference>
<dbReference type="GO" id="GO:0008289">
    <property type="term" value="F:lipid binding"/>
    <property type="evidence" value="ECO:0007669"/>
    <property type="project" value="UniProtKB-KW"/>
</dbReference>
<dbReference type="PROSITE" id="PS51482">
    <property type="entry name" value="DEGV"/>
    <property type="match status" value="1"/>
</dbReference>
<dbReference type="Gene3D" id="3.30.1180.10">
    <property type="match status" value="1"/>
</dbReference>
<dbReference type="Gene3D" id="3.40.50.10170">
    <property type="match status" value="1"/>
</dbReference>
<keyword evidence="1" id="KW-0446">Lipid-binding</keyword>
<protein>
    <submittedName>
        <fullName evidence="2">DegV family protein</fullName>
    </submittedName>
</protein>
<dbReference type="Proteomes" id="UP000514720">
    <property type="component" value="Chromosome"/>
</dbReference>
<keyword evidence="3" id="KW-1185">Reference proteome</keyword>
<dbReference type="SUPFAM" id="SSF82549">
    <property type="entry name" value="DAK1/DegV-like"/>
    <property type="match status" value="1"/>
</dbReference>
<dbReference type="Pfam" id="PF02645">
    <property type="entry name" value="DegV"/>
    <property type="match status" value="1"/>
</dbReference>
<dbReference type="AlphaFoldDB" id="A0A7L7KSN2"/>
<sequence>MVKILIDSTVYIPKKMIEDNDITVVSLNVTAGTETYPEVSVDNDFIWAKQDEGIQWKTSQPAPGDFLSEFQRLIDGGAEMIFCVLLSKNISGTFQSALLAKNMLDDPDKVHLFDTQLCAYGTEMIAVELVEMVQQQKSNYDIIQRITSIIATSHQMFTVENLFSLTKGGRLSVARAAIGTVLRIKPVIEVIKGKLELVKSERTYKKIHQYFVNSIRKSLEGHKTVTFYITSQNSKDSALQVQELLLEEFPGSKITFTEYLGPVFSIHVGKKGYGISWFVE</sequence>
<evidence type="ECO:0000313" key="3">
    <source>
        <dbReference type="Proteomes" id="UP000514720"/>
    </source>
</evidence>
<dbReference type="NCBIfam" id="TIGR00762">
    <property type="entry name" value="DegV"/>
    <property type="match status" value="1"/>
</dbReference>
<dbReference type="InterPro" id="IPR043168">
    <property type="entry name" value="DegV_C"/>
</dbReference>
<evidence type="ECO:0000313" key="2">
    <source>
        <dbReference type="EMBL" id="QMS84788.1"/>
    </source>
</evidence>
<name>A0A7L7KSN2_9MOLU</name>
<evidence type="ECO:0000256" key="1">
    <source>
        <dbReference type="ARBA" id="ARBA00023121"/>
    </source>
</evidence>
<dbReference type="PANTHER" id="PTHR33434">
    <property type="entry name" value="DEGV DOMAIN-CONTAINING PROTEIN DR_1986-RELATED"/>
    <property type="match status" value="1"/>
</dbReference>
<reference evidence="2 3" key="1">
    <citation type="submission" date="2020-02" db="EMBL/GenBank/DDBJ databases">
        <authorList>
            <person name="Zheng R.K."/>
            <person name="Sun C.M."/>
        </authorList>
    </citation>
    <scope>NUCLEOTIDE SEQUENCE [LARGE SCALE GENOMIC DNA]</scope>
    <source>
        <strain evidence="3">zrk13</strain>
    </source>
</reference>
<gene>
    <name evidence="2" type="ORF">G4Z02_03140</name>
</gene>
<accession>A0A7L7KSN2</accession>
<dbReference type="KEGG" id="xcl:G4Z02_03140"/>
<organism evidence="2 3">
    <name type="scientific">Candidatus Xianfuyuplasma coldseepsis</name>
    <dbReference type="NCBI Taxonomy" id="2782163"/>
    <lineage>
        <taxon>Bacteria</taxon>
        <taxon>Bacillati</taxon>
        <taxon>Mycoplasmatota</taxon>
        <taxon>Mollicutes</taxon>
        <taxon>Candidatus Izemoplasmatales</taxon>
        <taxon>Candidatus Izemoplasmataceae</taxon>
        <taxon>Candidatus Xianfuyuplasma</taxon>
    </lineage>
</organism>
<proteinExistence type="predicted"/>
<dbReference type="EMBL" id="CP048914">
    <property type="protein sequence ID" value="QMS84788.1"/>
    <property type="molecule type" value="Genomic_DNA"/>
</dbReference>
<dbReference type="PANTHER" id="PTHR33434:SF2">
    <property type="entry name" value="FATTY ACID-BINDING PROTEIN TM_1468"/>
    <property type="match status" value="1"/>
</dbReference>
<dbReference type="InterPro" id="IPR050270">
    <property type="entry name" value="DegV_domain_contain"/>
</dbReference>